<dbReference type="GO" id="GO:0003677">
    <property type="term" value="F:DNA binding"/>
    <property type="evidence" value="ECO:0007669"/>
    <property type="project" value="InterPro"/>
</dbReference>
<name>A0A1G6SBA2_PEPNI</name>
<feature type="domain" description="Sugar fermentation stimulation protein C-terminal" evidence="1">
    <location>
        <begin position="83"/>
        <end position="218"/>
    </location>
</feature>
<dbReference type="Proteomes" id="UP000198995">
    <property type="component" value="Unassembled WGS sequence"/>
</dbReference>
<dbReference type="RefSeq" id="WP_091790946.1">
    <property type="nucleotide sequence ID" value="NZ_FNAF01000001.1"/>
</dbReference>
<dbReference type="InterPro" id="IPR041465">
    <property type="entry name" value="SfsA_N"/>
</dbReference>
<evidence type="ECO:0000259" key="2">
    <source>
        <dbReference type="Pfam" id="PF17746"/>
    </source>
</evidence>
<dbReference type="AlphaFoldDB" id="A0A1G6SBA2"/>
<dbReference type="Gene3D" id="2.40.50.580">
    <property type="match status" value="1"/>
</dbReference>
<dbReference type="PANTHER" id="PTHR30545:SF2">
    <property type="entry name" value="SUGAR FERMENTATION STIMULATION PROTEIN A"/>
    <property type="match status" value="1"/>
</dbReference>
<sequence length="233" mass="26101">MIKLPELTDATFIQRRNRFIAQVELPDGQAVDAHLANTGRMRELLIPGRAVKIAPAHNPARKTKYDLFLIDQDGAWVCLRAAYANELADRWLASGLLAPYGLKGSWRREMKIGRHRFDFFLEAGEKPTILEVKSANFKKGHTALFPDAPTVRGRQHVESMLELSAAGYRCVLLMITMGQAVDELIFNRQNDAPLADAMAQAKAAGLDIIVMKSRFTETEAFFDGFLPIDWGRS</sequence>
<dbReference type="InterPro" id="IPR005224">
    <property type="entry name" value="SfsA"/>
</dbReference>
<dbReference type="Gene3D" id="3.40.1350.60">
    <property type="match status" value="1"/>
</dbReference>
<evidence type="ECO:0000313" key="3">
    <source>
        <dbReference type="EMBL" id="SDD13415.1"/>
    </source>
</evidence>
<protein>
    <submittedName>
        <fullName evidence="3">Sugar fermentation stimulation protein A</fullName>
    </submittedName>
</protein>
<dbReference type="CDD" id="cd22359">
    <property type="entry name" value="SfsA-like_bacterial"/>
    <property type="match status" value="1"/>
</dbReference>
<dbReference type="InterPro" id="IPR040452">
    <property type="entry name" value="SfsA_C"/>
</dbReference>
<dbReference type="PANTHER" id="PTHR30545">
    <property type="entry name" value="SUGAR FERMENTATION STIMULATION PROTEIN A"/>
    <property type="match status" value="1"/>
</dbReference>
<accession>A0A1G6SBA2</accession>
<dbReference type="NCBIfam" id="TIGR00230">
    <property type="entry name" value="sfsA"/>
    <property type="match status" value="1"/>
</dbReference>
<evidence type="ECO:0000259" key="1">
    <source>
        <dbReference type="Pfam" id="PF03749"/>
    </source>
</evidence>
<dbReference type="STRING" id="2741.SAMN04489866_101267"/>
<dbReference type="OrthoDB" id="9802365at2"/>
<dbReference type="Pfam" id="PF17746">
    <property type="entry name" value="SfsA_N"/>
    <property type="match status" value="1"/>
</dbReference>
<dbReference type="EMBL" id="FNAF01000001">
    <property type="protein sequence ID" value="SDD13415.1"/>
    <property type="molecule type" value="Genomic_DNA"/>
</dbReference>
<proteinExistence type="predicted"/>
<dbReference type="Pfam" id="PF03749">
    <property type="entry name" value="SfsA"/>
    <property type="match status" value="1"/>
</dbReference>
<reference evidence="3 4" key="1">
    <citation type="submission" date="2016-10" db="EMBL/GenBank/DDBJ databases">
        <authorList>
            <person name="de Groot N.N."/>
        </authorList>
    </citation>
    <scope>NUCLEOTIDE SEQUENCE [LARGE SCALE GENOMIC DNA]</scope>
    <source>
        <strain evidence="3 4">DSM 20475</strain>
    </source>
</reference>
<organism evidence="3 4">
    <name type="scientific">Peptococcus niger</name>
    <dbReference type="NCBI Taxonomy" id="2741"/>
    <lineage>
        <taxon>Bacteria</taxon>
        <taxon>Bacillati</taxon>
        <taxon>Bacillota</taxon>
        <taxon>Clostridia</taxon>
        <taxon>Eubacteriales</taxon>
        <taxon>Peptococcaceae</taxon>
        <taxon>Peptococcus</taxon>
    </lineage>
</organism>
<feature type="domain" description="SfsA N-terminal OB" evidence="2">
    <location>
        <begin position="13"/>
        <end position="79"/>
    </location>
</feature>
<gene>
    <name evidence="3" type="ORF">SAMN04489866_101267</name>
</gene>
<keyword evidence="4" id="KW-1185">Reference proteome</keyword>
<evidence type="ECO:0000313" key="4">
    <source>
        <dbReference type="Proteomes" id="UP000198995"/>
    </source>
</evidence>